<keyword evidence="3" id="KW-1185">Reference proteome</keyword>
<proteinExistence type="predicted"/>
<evidence type="ECO:0000256" key="1">
    <source>
        <dbReference type="SAM" id="MobiDB-lite"/>
    </source>
</evidence>
<organism evidence="2 3">
    <name type="scientific">Pleuronectes platessa</name>
    <name type="common">European plaice</name>
    <dbReference type="NCBI Taxonomy" id="8262"/>
    <lineage>
        <taxon>Eukaryota</taxon>
        <taxon>Metazoa</taxon>
        <taxon>Chordata</taxon>
        <taxon>Craniata</taxon>
        <taxon>Vertebrata</taxon>
        <taxon>Euteleostomi</taxon>
        <taxon>Actinopterygii</taxon>
        <taxon>Neopterygii</taxon>
        <taxon>Teleostei</taxon>
        <taxon>Neoteleostei</taxon>
        <taxon>Acanthomorphata</taxon>
        <taxon>Carangaria</taxon>
        <taxon>Pleuronectiformes</taxon>
        <taxon>Pleuronectoidei</taxon>
        <taxon>Pleuronectidae</taxon>
        <taxon>Pleuronectes</taxon>
    </lineage>
</organism>
<dbReference type="Proteomes" id="UP001153269">
    <property type="component" value="Unassembled WGS sequence"/>
</dbReference>
<evidence type="ECO:0000313" key="3">
    <source>
        <dbReference type="Proteomes" id="UP001153269"/>
    </source>
</evidence>
<gene>
    <name evidence="2" type="ORF">PLEPLA_LOCUS19926</name>
</gene>
<protein>
    <submittedName>
        <fullName evidence="2">Uncharacterized protein</fullName>
    </submittedName>
</protein>
<dbReference type="EMBL" id="CADEAL010001380">
    <property type="protein sequence ID" value="CAB1431869.1"/>
    <property type="molecule type" value="Genomic_DNA"/>
</dbReference>
<sequence>MSTTCSDRIWIIITSRTPASKCRHGSALSAGQLRSLHLTVLSRETSSGDPCIRSRREGCTEQEAPSRKCGGGPESTRGLI</sequence>
<dbReference type="AlphaFoldDB" id="A0A9N7YPJ5"/>
<comment type="caution">
    <text evidence="2">The sequence shown here is derived from an EMBL/GenBank/DDBJ whole genome shotgun (WGS) entry which is preliminary data.</text>
</comment>
<evidence type="ECO:0000313" key="2">
    <source>
        <dbReference type="EMBL" id="CAB1431869.1"/>
    </source>
</evidence>
<reference evidence="2" key="1">
    <citation type="submission" date="2020-03" db="EMBL/GenBank/DDBJ databases">
        <authorList>
            <person name="Weist P."/>
        </authorList>
    </citation>
    <scope>NUCLEOTIDE SEQUENCE</scope>
</reference>
<name>A0A9N7YPJ5_PLEPL</name>
<feature type="region of interest" description="Disordered" evidence="1">
    <location>
        <begin position="46"/>
        <end position="80"/>
    </location>
</feature>
<accession>A0A9N7YPJ5</accession>